<dbReference type="InterPro" id="IPR006145">
    <property type="entry name" value="PsdUridine_synth_RsuA/RluA"/>
</dbReference>
<dbReference type="AlphaFoldDB" id="A0A7W8HX59"/>
<dbReference type="InterPro" id="IPR000748">
    <property type="entry name" value="PsdUridine_synth_RsuA/RluB/E/F"/>
</dbReference>
<dbReference type="Pfam" id="PF01479">
    <property type="entry name" value="S4"/>
    <property type="match status" value="1"/>
</dbReference>
<dbReference type="InterPro" id="IPR002942">
    <property type="entry name" value="S4_RNA-bd"/>
</dbReference>
<dbReference type="InterPro" id="IPR050343">
    <property type="entry name" value="RsuA_PseudoU_synthase"/>
</dbReference>
<dbReference type="PANTHER" id="PTHR47683:SF2">
    <property type="entry name" value="RNA-BINDING S4 DOMAIN-CONTAINING PROTEIN"/>
    <property type="match status" value="1"/>
</dbReference>
<proteinExistence type="inferred from homology"/>
<dbReference type="RefSeq" id="WP_183251254.1">
    <property type="nucleotide sequence ID" value="NZ_BAAAFF010000003.1"/>
</dbReference>
<feature type="domain" description="RNA-binding S4" evidence="8">
    <location>
        <begin position="13"/>
        <end position="70"/>
    </location>
</feature>
<dbReference type="InterPro" id="IPR018496">
    <property type="entry name" value="PsdUridine_synth_RsuA/RluB_CS"/>
</dbReference>
<evidence type="ECO:0000256" key="7">
    <source>
        <dbReference type="RuleBase" id="RU003887"/>
    </source>
</evidence>
<dbReference type="PROSITE" id="PS01149">
    <property type="entry name" value="PSI_RSU"/>
    <property type="match status" value="1"/>
</dbReference>
<keyword evidence="3 7" id="KW-0413">Isomerase</keyword>
<dbReference type="InterPro" id="IPR020094">
    <property type="entry name" value="TruA/RsuA/RluB/E/F_N"/>
</dbReference>
<evidence type="ECO:0000256" key="4">
    <source>
        <dbReference type="ARBA" id="ARBA00036390"/>
    </source>
</evidence>
<evidence type="ECO:0000313" key="10">
    <source>
        <dbReference type="Proteomes" id="UP000566663"/>
    </source>
</evidence>
<evidence type="ECO:0000313" key="9">
    <source>
        <dbReference type="EMBL" id="MBB5290567.1"/>
    </source>
</evidence>
<dbReference type="NCBIfam" id="TIGR00093">
    <property type="entry name" value="pseudouridine synthase"/>
    <property type="match status" value="1"/>
</dbReference>
<dbReference type="PROSITE" id="PS50889">
    <property type="entry name" value="S4"/>
    <property type="match status" value="1"/>
</dbReference>
<dbReference type="SUPFAM" id="SSF55120">
    <property type="entry name" value="Pseudouridine synthase"/>
    <property type="match status" value="1"/>
</dbReference>
<dbReference type="GO" id="GO:0000455">
    <property type="term" value="P:enzyme-directed rRNA pseudouridine synthesis"/>
    <property type="evidence" value="ECO:0007669"/>
    <property type="project" value="UniProtKB-ARBA"/>
</dbReference>
<evidence type="ECO:0000259" key="8">
    <source>
        <dbReference type="SMART" id="SM00363"/>
    </source>
</evidence>
<dbReference type="InterPro" id="IPR036986">
    <property type="entry name" value="S4_RNA-bd_sf"/>
</dbReference>
<dbReference type="InterPro" id="IPR020103">
    <property type="entry name" value="PsdUridine_synth_cat_dom_sf"/>
</dbReference>
<name>A0A7W8HX59_9CAUL</name>
<dbReference type="GO" id="GO:0003723">
    <property type="term" value="F:RNA binding"/>
    <property type="evidence" value="ECO:0007669"/>
    <property type="project" value="UniProtKB-KW"/>
</dbReference>
<evidence type="ECO:0000256" key="6">
    <source>
        <dbReference type="PROSITE-ProRule" id="PRU00182"/>
    </source>
</evidence>
<accession>A0A7W8HX59</accession>
<dbReference type="SMART" id="SM00363">
    <property type="entry name" value="S4"/>
    <property type="match status" value="1"/>
</dbReference>
<dbReference type="Proteomes" id="UP000566663">
    <property type="component" value="Unassembled WGS sequence"/>
</dbReference>
<dbReference type="InterPro" id="IPR042092">
    <property type="entry name" value="PsdUridine_s_RsuA/RluB/E/F_cat"/>
</dbReference>
<dbReference type="GO" id="GO:0160138">
    <property type="term" value="F:23S rRNA pseudouridine(2604) synthase activity"/>
    <property type="evidence" value="ECO:0007669"/>
    <property type="project" value="UniProtKB-EC"/>
</dbReference>
<evidence type="ECO:0000256" key="3">
    <source>
        <dbReference type="ARBA" id="ARBA00023235"/>
    </source>
</evidence>
<gene>
    <name evidence="9" type="ORF">HNQ67_000063</name>
</gene>
<comment type="catalytic activity">
    <reaction evidence="1">
        <text>a uridine in RNA = a pseudouridine in RNA</text>
        <dbReference type="Rhea" id="RHEA:48348"/>
        <dbReference type="Rhea" id="RHEA-COMP:12068"/>
        <dbReference type="Rhea" id="RHEA-COMP:12069"/>
        <dbReference type="ChEBI" id="CHEBI:65314"/>
        <dbReference type="ChEBI" id="CHEBI:65315"/>
    </reaction>
</comment>
<protein>
    <recommendedName>
        <fullName evidence="7">Pseudouridine synthase</fullName>
        <ecNumber evidence="7">5.4.99.-</ecNumber>
    </recommendedName>
</protein>
<reference evidence="9 10" key="1">
    <citation type="submission" date="2020-08" db="EMBL/GenBank/DDBJ databases">
        <title>Genomic Encyclopedia of Type Strains, Phase IV (KMG-IV): sequencing the most valuable type-strain genomes for metagenomic binning, comparative biology and taxonomic classification.</title>
        <authorList>
            <person name="Goeker M."/>
        </authorList>
    </citation>
    <scope>NUCLEOTIDE SEQUENCE [LARGE SCALE GENOMIC DNA]</scope>
    <source>
        <strain evidence="9 10">DSM 25335</strain>
    </source>
</reference>
<dbReference type="Gene3D" id="3.30.70.1560">
    <property type="entry name" value="Alpha-L RNA-binding motif"/>
    <property type="match status" value="1"/>
</dbReference>
<evidence type="ECO:0000256" key="1">
    <source>
        <dbReference type="ARBA" id="ARBA00000073"/>
    </source>
</evidence>
<evidence type="ECO:0000256" key="5">
    <source>
        <dbReference type="ARBA" id="ARBA00036535"/>
    </source>
</evidence>
<dbReference type="Gene3D" id="3.30.70.580">
    <property type="entry name" value="Pseudouridine synthase I, catalytic domain, N-terminal subdomain"/>
    <property type="match status" value="1"/>
</dbReference>
<evidence type="ECO:0000256" key="2">
    <source>
        <dbReference type="ARBA" id="ARBA00008348"/>
    </source>
</evidence>
<comment type="catalytic activity">
    <reaction evidence="5">
        <text>uridine(2604) in 23S rRNA = pseudouridine(2604) in 23S rRNA</text>
        <dbReference type="Rhea" id="RHEA:38875"/>
        <dbReference type="Rhea" id="RHEA-COMP:10093"/>
        <dbReference type="Rhea" id="RHEA-COMP:10094"/>
        <dbReference type="ChEBI" id="CHEBI:65314"/>
        <dbReference type="ChEBI" id="CHEBI:65315"/>
        <dbReference type="EC" id="5.4.99.21"/>
    </reaction>
</comment>
<dbReference type="PANTHER" id="PTHR47683">
    <property type="entry name" value="PSEUDOURIDINE SYNTHASE FAMILY PROTEIN-RELATED"/>
    <property type="match status" value="1"/>
</dbReference>
<dbReference type="EMBL" id="JACHFZ010000001">
    <property type="protein sequence ID" value="MBB5290567.1"/>
    <property type="molecule type" value="Genomic_DNA"/>
</dbReference>
<comment type="similarity">
    <text evidence="2 7">Belongs to the pseudouridine synthase RsuA family.</text>
</comment>
<dbReference type="EC" id="5.4.99.-" evidence="7"/>
<sequence length="257" mass="28288">MSLSKTWDGAEPVRLNKFMGQSGICSRREADALIAEGLVSVEGEVVTDAGRKLQPGQTLTLNERATAALAEGVTIVMHKPMGYVSGQPEPDKLPAVRLVTENNRVGPGEVPADDHSLPPIGRLDEDSRGLLLLSSDGVVAKAVIGPQSDLDKEYLVRVTGDITEKKLRILRHGLMLDGRQLKPAYVSRMESHRLKFILREGRNRQIRRMCEMVELEVVDLIRVRIGPLKLDNLPEGRWRLLTAEERAALVGGPAPKN</sequence>
<dbReference type="CDD" id="cd00165">
    <property type="entry name" value="S4"/>
    <property type="match status" value="1"/>
</dbReference>
<keyword evidence="10" id="KW-1185">Reference proteome</keyword>
<comment type="catalytic activity">
    <reaction evidence="4">
        <text>uridine(35) in tRNA(Tyr) = pseudouridine(35) in tRNA(Tyr)</text>
        <dbReference type="Rhea" id="RHEA:60556"/>
        <dbReference type="Rhea" id="RHEA-COMP:15607"/>
        <dbReference type="Rhea" id="RHEA-COMP:15608"/>
        <dbReference type="ChEBI" id="CHEBI:65314"/>
        <dbReference type="ChEBI" id="CHEBI:65315"/>
    </reaction>
</comment>
<dbReference type="Pfam" id="PF00849">
    <property type="entry name" value="PseudoU_synth_2"/>
    <property type="match status" value="1"/>
</dbReference>
<dbReference type="SUPFAM" id="SSF55174">
    <property type="entry name" value="Alpha-L RNA-binding motif"/>
    <property type="match status" value="1"/>
</dbReference>
<dbReference type="Gene3D" id="3.10.290.10">
    <property type="entry name" value="RNA-binding S4 domain"/>
    <property type="match status" value="1"/>
</dbReference>
<keyword evidence="6" id="KW-0694">RNA-binding</keyword>
<organism evidence="9 10">
    <name type="scientific">Brevundimonas basaltis</name>
    <dbReference type="NCBI Taxonomy" id="472166"/>
    <lineage>
        <taxon>Bacteria</taxon>
        <taxon>Pseudomonadati</taxon>
        <taxon>Pseudomonadota</taxon>
        <taxon>Alphaproteobacteria</taxon>
        <taxon>Caulobacterales</taxon>
        <taxon>Caulobacteraceae</taxon>
        <taxon>Brevundimonas</taxon>
    </lineage>
</organism>
<comment type="caution">
    <text evidence="9">The sequence shown here is derived from an EMBL/GenBank/DDBJ whole genome shotgun (WGS) entry which is preliminary data.</text>
</comment>